<keyword evidence="1 2" id="KW-0238">DNA-binding</keyword>
<name>H8GLQ0_METAL</name>
<dbReference type="STRING" id="686340.Metal_2891"/>
<dbReference type="GO" id="GO:0003697">
    <property type="term" value="F:single-stranded DNA binding"/>
    <property type="evidence" value="ECO:0007669"/>
    <property type="project" value="InterPro"/>
</dbReference>
<feature type="region of interest" description="Disordered" evidence="3">
    <location>
        <begin position="101"/>
        <end position="131"/>
    </location>
</feature>
<evidence type="ECO:0000256" key="2">
    <source>
        <dbReference type="PROSITE-ProRule" id="PRU00252"/>
    </source>
</evidence>
<evidence type="ECO:0000256" key="3">
    <source>
        <dbReference type="SAM" id="MobiDB-lite"/>
    </source>
</evidence>
<dbReference type="EMBL" id="CM001475">
    <property type="protein sequence ID" value="EIC30577.1"/>
    <property type="molecule type" value="Genomic_DNA"/>
</dbReference>
<dbReference type="Pfam" id="PF00436">
    <property type="entry name" value="SSB"/>
    <property type="match status" value="1"/>
</dbReference>
<protein>
    <submittedName>
        <fullName evidence="4">Single-stranded DNA-binding protein</fullName>
    </submittedName>
</protein>
<gene>
    <name evidence="4" type="ORF">Metal_2891</name>
</gene>
<evidence type="ECO:0000256" key="1">
    <source>
        <dbReference type="ARBA" id="ARBA00023125"/>
    </source>
</evidence>
<sequence>MIDALITGKLLRDPVLKTGPSGKPYCSFLLSVPTGDGEPVIVSGIAFADVAERIGKLAKGDAASVAGSLKPSEWTDKTTGELKHGLNVTVSAALTAYDIKKRRGNGESGSNSSAPPHRGTYDDRARSKPWR</sequence>
<evidence type="ECO:0000313" key="4">
    <source>
        <dbReference type="EMBL" id="EIC30577.1"/>
    </source>
</evidence>
<dbReference type="InterPro" id="IPR012340">
    <property type="entry name" value="NA-bd_OB-fold"/>
</dbReference>
<organism evidence="4 5">
    <name type="scientific">Methylomicrobium album BG8</name>
    <dbReference type="NCBI Taxonomy" id="686340"/>
    <lineage>
        <taxon>Bacteria</taxon>
        <taxon>Pseudomonadati</taxon>
        <taxon>Pseudomonadota</taxon>
        <taxon>Gammaproteobacteria</taxon>
        <taxon>Methylococcales</taxon>
        <taxon>Methylococcaceae</taxon>
        <taxon>Methylomicrobium</taxon>
    </lineage>
</organism>
<dbReference type="RefSeq" id="WP_005373252.1">
    <property type="nucleotide sequence ID" value="NZ_CM001475.1"/>
</dbReference>
<feature type="compositionally biased region" description="Basic and acidic residues" evidence="3">
    <location>
        <begin position="119"/>
        <end position="131"/>
    </location>
</feature>
<dbReference type="PROSITE" id="PS50935">
    <property type="entry name" value="SSB"/>
    <property type="match status" value="1"/>
</dbReference>
<dbReference type="InterPro" id="IPR000424">
    <property type="entry name" value="Primosome_PriB/ssb"/>
</dbReference>
<accession>H8GLQ0</accession>
<dbReference type="eggNOG" id="COG0629">
    <property type="taxonomic scope" value="Bacteria"/>
</dbReference>
<dbReference type="HOGENOM" id="CLU_147457_0_0_6"/>
<dbReference type="AlphaFoldDB" id="H8GLQ0"/>
<dbReference type="CDD" id="cd04496">
    <property type="entry name" value="SSB_OBF"/>
    <property type="match status" value="1"/>
</dbReference>
<keyword evidence="5" id="KW-1185">Reference proteome</keyword>
<dbReference type="SUPFAM" id="SSF50249">
    <property type="entry name" value="Nucleic acid-binding proteins"/>
    <property type="match status" value="1"/>
</dbReference>
<dbReference type="Proteomes" id="UP000005090">
    <property type="component" value="Chromosome"/>
</dbReference>
<reference evidence="4 5" key="1">
    <citation type="journal article" date="2013" name="Genome Announc.">
        <title>Genome Sequence of the Obligate Gammaproteobacterial Methanotroph Methylomicrobium album Strain BG8.</title>
        <authorList>
            <person name="Kits K.D."/>
            <person name="Kalyuzhnaya M.G."/>
            <person name="Klotz M.G."/>
            <person name="Jetten M.S."/>
            <person name="Op den Camp H.J."/>
            <person name="Vuilleumier S."/>
            <person name="Bringel F."/>
            <person name="Dispirito A.A."/>
            <person name="Murrell J.C."/>
            <person name="Bruce D."/>
            <person name="Cheng J.F."/>
            <person name="Copeland A."/>
            <person name="Goodwin L."/>
            <person name="Hauser L."/>
            <person name="Lajus A."/>
            <person name="Land M.L."/>
            <person name="Lapidus A."/>
            <person name="Lucas S."/>
            <person name="Medigue C."/>
            <person name="Pitluck S."/>
            <person name="Woyke T."/>
            <person name="Zeytun A."/>
            <person name="Stein L.Y."/>
        </authorList>
    </citation>
    <scope>NUCLEOTIDE SEQUENCE [LARGE SCALE GENOMIC DNA]</scope>
    <source>
        <strain evidence="4 5">BG8</strain>
    </source>
</reference>
<evidence type="ECO:0000313" key="5">
    <source>
        <dbReference type="Proteomes" id="UP000005090"/>
    </source>
</evidence>
<dbReference type="Gene3D" id="2.40.50.140">
    <property type="entry name" value="Nucleic acid-binding proteins"/>
    <property type="match status" value="1"/>
</dbReference>
<proteinExistence type="predicted"/>